<dbReference type="InterPro" id="IPR006935">
    <property type="entry name" value="Helicase/UvrB_N"/>
</dbReference>
<evidence type="ECO:0000313" key="4">
    <source>
        <dbReference type="Proteomes" id="UP000197007"/>
    </source>
</evidence>
<dbReference type="RefSeq" id="WP_088594948.1">
    <property type="nucleotide sequence ID" value="NZ_CP022022.1"/>
</dbReference>
<evidence type="ECO:0000313" key="3">
    <source>
        <dbReference type="EMBL" id="ASF44097.1"/>
    </source>
</evidence>
<dbReference type="Pfam" id="PF04851">
    <property type="entry name" value="ResIII"/>
    <property type="match status" value="1"/>
</dbReference>
<feature type="domain" description="Type III restriction enzyme C-terminal endonuclease" evidence="2">
    <location>
        <begin position="859"/>
        <end position="963"/>
    </location>
</feature>
<keyword evidence="3" id="KW-0255">Endonuclease</keyword>
<keyword evidence="3" id="KW-0378">Hydrolase</keyword>
<dbReference type="REBASE" id="208493">
    <property type="entry name" value="CspOS43ORF13910P"/>
</dbReference>
<dbReference type="SUPFAM" id="SSF52540">
    <property type="entry name" value="P-loop containing nucleoside triphosphate hydrolases"/>
    <property type="match status" value="1"/>
</dbReference>
<dbReference type="Pfam" id="PF19778">
    <property type="entry name" value="RE_endonuc"/>
    <property type="match status" value="1"/>
</dbReference>
<dbReference type="GO" id="GO:0003677">
    <property type="term" value="F:DNA binding"/>
    <property type="evidence" value="ECO:0007669"/>
    <property type="project" value="InterPro"/>
</dbReference>
<accession>A0A1Z4BS20</accession>
<dbReference type="NCBIfam" id="NF012027">
    <property type="entry name" value="PRK15483.1"/>
    <property type="match status" value="1"/>
</dbReference>
<protein>
    <submittedName>
        <fullName evidence="3">Restriction endonuclease subunit R</fullName>
    </submittedName>
</protein>
<organism evidence="3 4">
    <name type="scientific">Capnocytophaga endodontalis</name>
    <dbReference type="NCBI Taxonomy" id="2708117"/>
    <lineage>
        <taxon>Bacteria</taxon>
        <taxon>Pseudomonadati</taxon>
        <taxon>Bacteroidota</taxon>
        <taxon>Flavobacteriia</taxon>
        <taxon>Flavobacteriales</taxon>
        <taxon>Flavobacteriaceae</taxon>
        <taxon>Capnocytophaga</taxon>
    </lineage>
</organism>
<evidence type="ECO:0000259" key="1">
    <source>
        <dbReference type="Pfam" id="PF04851"/>
    </source>
</evidence>
<dbReference type="InterPro" id="IPR045572">
    <property type="entry name" value="RE_endonuc_C"/>
</dbReference>
<dbReference type="EMBL" id="CP022022">
    <property type="protein sequence ID" value="ASF44097.1"/>
    <property type="molecule type" value="Genomic_DNA"/>
</dbReference>
<sequence>MKLKFEKNLDHQSKAVKNTVSVFDELHVQSPKKQGAECINPKVDKNSYAYERNIRELQKAQEIDTRYCDARSNIIDVMMETGTGKTYTYTKTIFELNKALGIFKFVIVVPTLSIKAGTLSFLKSESARSHFMDDYSKTIEVHIVESQKSSKGNKSGFPPAVRSFVEATATQNKIQVLLINAGMLNSDTMQKTFDQTLFDRYAIPFEAIAATAPFLIIDEPHKFAQENKTWEAIKKMSPQFIFRYGATFPDKELKRKTVFGTTETIKIKDYHNLVYQLTSVDAFNSNLVKGVVGYVTEFSGNNNALLRLTDTDGKEAHFELIENNSQKKIVLTKGDDFERAHSAMHGLQIVQLNKTTVLLSNGLELKKGDKLNPYSYSETLQDRMLQKTIFHHFELERELLCREVRIKPLTLFFIDNIEEYRNTEGHLRKTVELLIKAEAQRRLYSEENEFYRAYLQKTIDNIAGTHGGYFSKDNSVKDEEVEKEINEILHDKEAILSLQNPRRFIFSKWTLREGWDNPNVFQICKLRSSGSEISKLQEVGRGLRLPVNEYGNRVKDSNFFLNYFVDFTENQFVDQLVKEINDKSGSVSIETPLDSLNDDLISQIVKLYHFDDKNALLEELDEHNVLKRDNSFKQGGLDYVRAHFPLAFQGVDSSKIRKATQPKRTIRIRADKYSKLKEFWEQLNEKAILEYQFKNEQQFQDLFVDYLKNESRSANRSFEKCTLVEIVNRIHVQGKRAYVSEERAEYHERKQSFSTMSYSDFLKELSKILFVNIKTLHKAFCSTPTDINLYLNIATIRAIKQNFEFFLLANAFTKYTVGYQKVSNAIHPTKLTNAKGEPLAEIPAAEVGILSENQTVAHNYLFDELFFDSELERENILQNIDSVTVFTKIPKNSIKIPVAGGKTYSPDFAYIVQYKNQSQQLHFVIESKNVPNDNALREEEKLKIRHAVAFFKGKVNIHFKTQFSNDKIMTLLQETYYNN</sequence>
<dbReference type="Proteomes" id="UP000197007">
    <property type="component" value="Chromosome"/>
</dbReference>
<gene>
    <name evidence="3" type="ORF">CBG49_13910</name>
</gene>
<dbReference type="GO" id="GO:0015668">
    <property type="term" value="F:type III site-specific deoxyribonuclease activity"/>
    <property type="evidence" value="ECO:0007669"/>
    <property type="project" value="InterPro"/>
</dbReference>
<dbReference type="KEGG" id="capn:CBG49_13910"/>
<reference evidence="4" key="1">
    <citation type="submission" date="2017-06" db="EMBL/GenBank/DDBJ databases">
        <title>Complete genome sequence of Capnocytophaga sp. KCOM 1579 (=ChDC OS43) isolated from a human refractory periapical abscess lesion.</title>
        <authorList>
            <person name="Kook J.-K."/>
            <person name="Park S.-N."/>
            <person name="Lim Y.K."/>
            <person name="Roh H."/>
        </authorList>
    </citation>
    <scope>NUCLEOTIDE SEQUENCE [LARGE SCALE GENOMIC DNA]</scope>
    <source>
        <strain evidence="4">ChDC OS43</strain>
    </source>
</reference>
<feature type="domain" description="Helicase/UvrB N-terminal" evidence="1">
    <location>
        <begin position="49"/>
        <end position="249"/>
    </location>
</feature>
<keyword evidence="3" id="KW-0540">Nuclease</keyword>
<proteinExistence type="predicted"/>
<keyword evidence="4" id="KW-1185">Reference proteome</keyword>
<dbReference type="Gene3D" id="3.40.50.300">
    <property type="entry name" value="P-loop containing nucleotide triphosphate hydrolases"/>
    <property type="match status" value="2"/>
</dbReference>
<evidence type="ECO:0000259" key="2">
    <source>
        <dbReference type="Pfam" id="PF19778"/>
    </source>
</evidence>
<dbReference type="GO" id="GO:0005524">
    <property type="term" value="F:ATP binding"/>
    <property type="evidence" value="ECO:0007669"/>
    <property type="project" value="InterPro"/>
</dbReference>
<dbReference type="InterPro" id="IPR027417">
    <property type="entry name" value="P-loop_NTPase"/>
</dbReference>
<dbReference type="AlphaFoldDB" id="A0A1Z4BS20"/>
<name>A0A1Z4BS20_9FLAO</name>